<dbReference type="InterPro" id="IPR050382">
    <property type="entry name" value="MFS_Na/Anion_cotransporter"/>
</dbReference>
<dbReference type="Pfam" id="PF10523">
    <property type="entry name" value="BEN"/>
    <property type="match status" value="1"/>
</dbReference>
<evidence type="ECO:0000256" key="1">
    <source>
        <dbReference type="ARBA" id="ARBA00004141"/>
    </source>
</evidence>
<evidence type="ECO:0000256" key="6">
    <source>
        <dbReference type="SAM" id="Phobius"/>
    </source>
</evidence>
<comment type="caution">
    <text evidence="8">The sequence shown here is derived from an EMBL/GenBank/DDBJ whole genome shotgun (WGS) entry which is preliminary data.</text>
</comment>
<feature type="region of interest" description="Disordered" evidence="5">
    <location>
        <begin position="632"/>
        <end position="713"/>
    </location>
</feature>
<keyword evidence="4 6" id="KW-0472">Membrane</keyword>
<keyword evidence="2 6" id="KW-0812">Transmembrane</keyword>
<dbReference type="AlphaFoldDB" id="A0A922SM71"/>
<evidence type="ECO:0000259" key="7">
    <source>
        <dbReference type="PROSITE" id="PS51457"/>
    </source>
</evidence>
<dbReference type="InterPro" id="IPR036259">
    <property type="entry name" value="MFS_trans_sf"/>
</dbReference>
<dbReference type="Proteomes" id="UP000814243">
    <property type="component" value="Unassembled WGS sequence"/>
</dbReference>
<feature type="transmembrane region" description="Helical" evidence="6">
    <location>
        <begin position="20"/>
        <end position="38"/>
    </location>
</feature>
<evidence type="ECO:0000256" key="3">
    <source>
        <dbReference type="ARBA" id="ARBA00022989"/>
    </source>
</evidence>
<dbReference type="Gene3D" id="1.10.10.2590">
    <property type="entry name" value="BEN domain"/>
    <property type="match status" value="1"/>
</dbReference>
<feature type="transmembrane region" description="Helical" evidence="6">
    <location>
        <begin position="123"/>
        <end position="141"/>
    </location>
</feature>
<dbReference type="PANTHER" id="PTHR11662">
    <property type="entry name" value="SOLUTE CARRIER FAMILY 17"/>
    <property type="match status" value="1"/>
</dbReference>
<dbReference type="InterPro" id="IPR018379">
    <property type="entry name" value="BEN_domain"/>
</dbReference>
<feature type="domain" description="BEN" evidence="7">
    <location>
        <begin position="736"/>
        <end position="835"/>
    </location>
</feature>
<accession>A0A922SM71</accession>
<proteinExistence type="predicted"/>
<feature type="compositionally biased region" description="Polar residues" evidence="5">
    <location>
        <begin position="546"/>
        <end position="560"/>
    </location>
</feature>
<gene>
    <name evidence="8" type="ORF">HF086_006577</name>
</gene>
<dbReference type="GO" id="GO:0006820">
    <property type="term" value="P:monoatomic anion transport"/>
    <property type="evidence" value="ECO:0007669"/>
    <property type="project" value="TreeGrafter"/>
</dbReference>
<reference evidence="8" key="1">
    <citation type="journal article" date="2021" name="G3 (Bethesda)">
        <title>Genome and transcriptome analysis of the beet armyworm Spodoptera exigua reveals targets for pest control. .</title>
        <authorList>
            <person name="Simon S."/>
            <person name="Breeschoten T."/>
            <person name="Jansen H.J."/>
            <person name="Dirks R.P."/>
            <person name="Schranz M.E."/>
            <person name="Ros V.I.D."/>
        </authorList>
    </citation>
    <scope>NUCLEOTIDE SEQUENCE</scope>
    <source>
        <strain evidence="8">TB_SE_WUR_2020</strain>
    </source>
</reference>
<dbReference type="InterPro" id="IPR011701">
    <property type="entry name" value="MFS"/>
</dbReference>
<name>A0A922SM71_SPOEX</name>
<evidence type="ECO:0000313" key="8">
    <source>
        <dbReference type="EMBL" id="KAH9642168.1"/>
    </source>
</evidence>
<feature type="transmembrane region" description="Helical" evidence="6">
    <location>
        <begin position="274"/>
        <end position="298"/>
    </location>
</feature>
<feature type="transmembrane region" description="Helical" evidence="6">
    <location>
        <begin position="186"/>
        <end position="208"/>
    </location>
</feature>
<comment type="subcellular location">
    <subcellularLocation>
        <location evidence="1">Membrane</location>
        <topology evidence="1">Multi-pass membrane protein</topology>
    </subcellularLocation>
</comment>
<dbReference type="PROSITE" id="PS51457">
    <property type="entry name" value="BEN"/>
    <property type="match status" value="1"/>
</dbReference>
<protein>
    <recommendedName>
        <fullName evidence="7">BEN domain-containing protein</fullName>
    </recommendedName>
</protein>
<dbReference type="EMBL" id="JACEFF010000199">
    <property type="protein sequence ID" value="KAH9642168.1"/>
    <property type="molecule type" value="Genomic_DNA"/>
</dbReference>
<feature type="transmembrane region" description="Helical" evidence="6">
    <location>
        <begin position="147"/>
        <end position="165"/>
    </location>
</feature>
<dbReference type="Gene3D" id="1.20.1250.20">
    <property type="entry name" value="MFS general substrate transporter like domains"/>
    <property type="match status" value="1"/>
</dbReference>
<dbReference type="SUPFAM" id="SSF103473">
    <property type="entry name" value="MFS general substrate transporter"/>
    <property type="match status" value="1"/>
</dbReference>
<evidence type="ECO:0000256" key="5">
    <source>
        <dbReference type="SAM" id="MobiDB-lite"/>
    </source>
</evidence>
<sequence length="842" mass="94218">MNETDKLLTCHNTPYGVLPARYILSVLGSIGFAIVYGLKVNLSVAMVGMLNHTALKKAQGVSDGHDSGGPAECTPSGGNSSELDGPLTWSSEVQGIVLSCYFWGYFISQLPAARIAELYSAKWVMFFSVFINVVCTLLTPVMCNLHYSGVVLMRIGEGIGGGVTFPAMHTMLSKWAPPSERSFMAALTYAGTSLGTVISMLMAGVLTANVGWESVFYVMGGLSLIWCVLWVVLVQDSPQQQRYMNADERTMILQALGNQEDQGHKQKHPMPWGAVFRSPAFLAILVAHTCSNFGWYMVLIELPFYMKQVLKFNMTEMRDIKKYRYSVIKLKKTGDCSLDPYVCVPYSWLKSTKKPVVVKYPNEVKSLTAYRVKHCEESQPDWLEFGADIKYSTNSYVDAQKCLSKLLHGYREHNSPKDNTPATDTETSQDLEIPNETENIDVKTYGTRNKTNEIQTTNKTGDDDNDNMETEEIVSVSKSPAMGELPPKTTGHKQKNISRQKVKGKKVVPNLIIKKVKPTKNKFKSKLIVKTKSKPKEIVENKSCTEQDSSELDTTSNTIDTDNETEGVKLDPKNMSLDVLWKTIQDQISVIEQLQQSDNEINAIVDRMSTSIKDVGTLESLIDQLETLVEHNEEQEATEAETVENETEELEREMVQEEGEKEDGKEKDGEEEDGKEEDVGEEDGEEEDVGEEDGEVVVKDGKPQSIALPPEYDENDSRWTLRYKTHADDLLELVKKSRIYVKTDNLAAIVVKSQNPKQLARNLLDEVFTQNALSVCKLPQAICVPSPRPDLDAGAVNALLDFVQKHTGVMKWKKVNPQDIKLSLRGKLCYAHKKFEQTGRFT</sequence>
<feature type="region of interest" description="Disordered" evidence="5">
    <location>
        <begin position="480"/>
        <end position="503"/>
    </location>
</feature>
<organism evidence="8 9">
    <name type="scientific">Spodoptera exigua</name>
    <name type="common">Beet armyworm</name>
    <name type="synonym">Noctua fulgens</name>
    <dbReference type="NCBI Taxonomy" id="7107"/>
    <lineage>
        <taxon>Eukaryota</taxon>
        <taxon>Metazoa</taxon>
        <taxon>Ecdysozoa</taxon>
        <taxon>Arthropoda</taxon>
        <taxon>Hexapoda</taxon>
        <taxon>Insecta</taxon>
        <taxon>Pterygota</taxon>
        <taxon>Neoptera</taxon>
        <taxon>Endopterygota</taxon>
        <taxon>Lepidoptera</taxon>
        <taxon>Glossata</taxon>
        <taxon>Ditrysia</taxon>
        <taxon>Noctuoidea</taxon>
        <taxon>Noctuidae</taxon>
        <taxon>Amphipyrinae</taxon>
        <taxon>Spodoptera</taxon>
    </lineage>
</organism>
<feature type="compositionally biased region" description="Basic residues" evidence="5">
    <location>
        <begin position="490"/>
        <end position="503"/>
    </location>
</feature>
<feature type="transmembrane region" description="Helical" evidence="6">
    <location>
        <begin position="214"/>
        <end position="234"/>
    </location>
</feature>
<feature type="compositionally biased region" description="Acidic residues" evidence="5">
    <location>
        <begin position="669"/>
        <end position="695"/>
    </location>
</feature>
<feature type="compositionally biased region" description="Acidic residues" evidence="5">
    <location>
        <begin position="635"/>
        <end position="661"/>
    </location>
</feature>
<dbReference type="GO" id="GO:0003677">
    <property type="term" value="F:DNA binding"/>
    <property type="evidence" value="ECO:0007669"/>
    <property type="project" value="InterPro"/>
</dbReference>
<feature type="region of interest" description="Disordered" evidence="5">
    <location>
        <begin position="541"/>
        <end position="569"/>
    </location>
</feature>
<evidence type="ECO:0000313" key="9">
    <source>
        <dbReference type="Proteomes" id="UP000814243"/>
    </source>
</evidence>
<dbReference type="Pfam" id="PF07690">
    <property type="entry name" value="MFS_1"/>
    <property type="match status" value="1"/>
</dbReference>
<evidence type="ECO:0000256" key="2">
    <source>
        <dbReference type="ARBA" id="ARBA00022692"/>
    </source>
</evidence>
<keyword evidence="3 6" id="KW-1133">Transmembrane helix</keyword>
<evidence type="ECO:0000256" key="4">
    <source>
        <dbReference type="ARBA" id="ARBA00023136"/>
    </source>
</evidence>
<dbReference type="PANTHER" id="PTHR11662:SF457">
    <property type="entry name" value="MAJOR FACILITATOR SUPERFAMILY TRANSPORTER 3"/>
    <property type="match status" value="1"/>
</dbReference>
<feature type="region of interest" description="Disordered" evidence="5">
    <location>
        <begin position="61"/>
        <end position="84"/>
    </location>
</feature>
<dbReference type="GO" id="GO:0016020">
    <property type="term" value="C:membrane"/>
    <property type="evidence" value="ECO:0007669"/>
    <property type="project" value="UniProtKB-SubCell"/>
</dbReference>
<dbReference type="GO" id="GO:0022857">
    <property type="term" value="F:transmembrane transporter activity"/>
    <property type="evidence" value="ECO:0007669"/>
    <property type="project" value="InterPro"/>
</dbReference>